<feature type="transmembrane region" description="Helical" evidence="1">
    <location>
        <begin position="44"/>
        <end position="64"/>
    </location>
</feature>
<evidence type="ECO:0000313" key="3">
    <source>
        <dbReference type="Proteomes" id="UP000000440"/>
    </source>
</evidence>
<reference evidence="2 3" key="1">
    <citation type="journal article" date="2002" name="DNA Res.">
        <title>Complete genome structure of the thermophilic cyanobacterium Thermosynechococcus elongatus BP-1.</title>
        <authorList>
            <person name="Nakamura Y."/>
            <person name="Kaneko T."/>
            <person name="Sato S."/>
            <person name="Ikeuchi M."/>
            <person name="Katoh H."/>
            <person name="Sasamoto S."/>
            <person name="Watanabe A."/>
            <person name="Iriguchi M."/>
            <person name="Kawashima K."/>
            <person name="Kimura T."/>
            <person name="Kishida Y."/>
            <person name="Kiyokawa C."/>
            <person name="Kohara M."/>
            <person name="Matsumoto M."/>
            <person name="Matsuno A."/>
            <person name="Nakazaki N."/>
            <person name="Shimpo S."/>
            <person name="Sugimoto M."/>
            <person name="Takeuchi C."/>
            <person name="Yamada M."/>
            <person name="Tabata S."/>
        </authorList>
    </citation>
    <scope>NUCLEOTIDE SEQUENCE [LARGE SCALE GENOMIC DNA]</scope>
    <source>
        <strain evidence="3">IAM M-273 / NIES-2133 / BP-1</strain>
    </source>
</reference>
<evidence type="ECO:0000313" key="2">
    <source>
        <dbReference type="EMBL" id="BAC08488.1"/>
    </source>
</evidence>
<accession>Q8DKC3</accession>
<gene>
    <name evidence="2" type="ordered locus">tlr0936</name>
</gene>
<sequence>MALQKNSEMSADFNYLPPIFPAAVAPYEKMNQSLRTPMSPMPRMVWIVIGCNCLIALIALWLAWQLVKLRQILRGVSRALLDAERSTHGVLGGAPEVIMIGQRGVSGLRSQLPKWRRQQRNVRLFLTLISWIGRYGVRLRRRKR</sequence>
<keyword evidence="1" id="KW-1133">Transmembrane helix</keyword>
<keyword evidence="1" id="KW-0472">Membrane</keyword>
<name>Q8DKC3_THEVB</name>
<dbReference type="STRING" id="197221.gene:10747528"/>
<dbReference type="Proteomes" id="UP000000440">
    <property type="component" value="Chromosome"/>
</dbReference>
<proteinExistence type="predicted"/>
<dbReference type="EnsemblBacteria" id="BAC08488">
    <property type="protein sequence ID" value="BAC08488"/>
    <property type="gene ID" value="BAC08488"/>
</dbReference>
<organism evidence="2 3">
    <name type="scientific">Thermosynechococcus vestitus (strain NIES-2133 / IAM M-273 / BP-1)</name>
    <dbReference type="NCBI Taxonomy" id="197221"/>
    <lineage>
        <taxon>Bacteria</taxon>
        <taxon>Bacillati</taxon>
        <taxon>Cyanobacteriota</taxon>
        <taxon>Cyanophyceae</taxon>
        <taxon>Acaryochloridales</taxon>
        <taxon>Thermosynechococcaceae</taxon>
        <taxon>Thermosynechococcus</taxon>
    </lineage>
</organism>
<protein>
    <submittedName>
        <fullName evidence="2">Tlr0936 protein</fullName>
    </submittedName>
</protein>
<keyword evidence="3" id="KW-1185">Reference proteome</keyword>
<dbReference type="KEGG" id="tel:tlr0936"/>
<dbReference type="EMBL" id="BA000039">
    <property type="protein sequence ID" value="BAC08488.1"/>
    <property type="molecule type" value="Genomic_DNA"/>
</dbReference>
<dbReference type="AlphaFoldDB" id="Q8DKC3"/>
<keyword evidence="1" id="KW-0812">Transmembrane</keyword>
<evidence type="ECO:0000256" key="1">
    <source>
        <dbReference type="SAM" id="Phobius"/>
    </source>
</evidence>